<sequence length="837" mass="86602">MRTVFRASLRIHARRYVAAAIAVTASVAFVVVIGVLTAGARSGLTDGTGSPYRGADHVVSPAIWPGSQMDLDEVIAFTERHGENAAAIGRGSPPAQVDGRPLSRVMVAPIARSPELRWQQLVTGRFPAAEGEAVLHDWFAQAEKIGIGDRIRIGEGSGATDVEVVGVVESPAPGAMASVYVTWPQLLRWRDDLHLGSVAVRGDILGPLPGGAKVQSPEEFVTEREAKLRDAVDTWSLMPLLFAAIAVVVSVLVIANTFSILFAQRMRDFALLRCVGATRRQVVGSVRREAAAVGVLASLAGVLVGVGLGYGVIALINAVVPTARSGVVNTRAPVMSASAPEPTAFWPWLLGGFALGLLVTLVASWLPARRVVRVSPLAALRVGGSTDVALDVRTAAGRTRLALAALGLVAGPVLLGTAMAQDNTVLMLAGGAAVSAGVLLVGPVLVPRLIRVAGAPLGLAGRLATQNAVRNPRRTAATTASVLVCVTLTTAVLTGSATTRAASDAERGVEHPIDVALTSSGTPLGSDLLDRVRRTPGVEQAVPVDGVVARVSGLAEPIPLLTTPAAGQVARDGGTFAHLRPGEIRIDPGSLTDDPVRNPIDIGTGDEVTVRVGDREARLQVVVGVPSTHELHQASGWGPAGVVATETLARLTDSPQPLAIWVRATSGTDSLQLVGAMDELAEPAGATVDDQLQARAAEEGLLGVLTLSVLGLLGISVVIAVIGIANTLGLSVLERAREHALLRALGLTRRQLRRMLAAEAMLLSVVATLLGSVIGIGFGWVGYETFVERALAEVPLQVPWPQLGVVVLLAALAGLLASVLPARRAARVPPAAGLSLD</sequence>
<evidence type="ECO:0000256" key="6">
    <source>
        <dbReference type="ARBA" id="ARBA00038076"/>
    </source>
</evidence>
<keyword evidence="3 7" id="KW-0812">Transmembrane</keyword>
<reference evidence="10" key="1">
    <citation type="journal article" date="2019" name="Int. J. Syst. Evol. Microbiol.">
        <title>The Global Catalogue of Microorganisms (GCM) 10K type strain sequencing project: providing services to taxonomists for standard genome sequencing and annotation.</title>
        <authorList>
            <consortium name="The Broad Institute Genomics Platform"/>
            <consortium name="The Broad Institute Genome Sequencing Center for Infectious Disease"/>
            <person name="Wu L."/>
            <person name="Ma J."/>
        </authorList>
    </citation>
    <scope>NUCLEOTIDE SEQUENCE [LARGE SCALE GENOMIC DNA]</scope>
    <source>
        <strain evidence="10">JCM 18302</strain>
    </source>
</reference>
<evidence type="ECO:0000256" key="2">
    <source>
        <dbReference type="ARBA" id="ARBA00022475"/>
    </source>
</evidence>
<feature type="transmembrane region" description="Helical" evidence="7">
    <location>
        <begin position="237"/>
        <end position="263"/>
    </location>
</feature>
<feature type="transmembrane region" description="Helical" evidence="7">
    <location>
        <begin position="290"/>
        <end position="316"/>
    </location>
</feature>
<dbReference type="RefSeq" id="WP_345611939.1">
    <property type="nucleotide sequence ID" value="NZ_BAABJO010000043.1"/>
</dbReference>
<evidence type="ECO:0000256" key="4">
    <source>
        <dbReference type="ARBA" id="ARBA00022989"/>
    </source>
</evidence>
<evidence type="ECO:0000313" key="10">
    <source>
        <dbReference type="Proteomes" id="UP001500804"/>
    </source>
</evidence>
<feature type="domain" description="ABC3 transporter permease C-terminal" evidence="8">
    <location>
        <begin position="241"/>
        <end position="376"/>
    </location>
</feature>
<keyword evidence="10" id="KW-1185">Reference proteome</keyword>
<dbReference type="InterPro" id="IPR003838">
    <property type="entry name" value="ABC3_permease_C"/>
</dbReference>
<organism evidence="9 10">
    <name type="scientific">Pseudonocardia adelaidensis</name>
    <dbReference type="NCBI Taxonomy" id="648754"/>
    <lineage>
        <taxon>Bacteria</taxon>
        <taxon>Bacillati</taxon>
        <taxon>Actinomycetota</taxon>
        <taxon>Actinomycetes</taxon>
        <taxon>Pseudonocardiales</taxon>
        <taxon>Pseudonocardiaceae</taxon>
        <taxon>Pseudonocardia</taxon>
    </lineage>
</organism>
<keyword evidence="4 7" id="KW-1133">Transmembrane helix</keyword>
<comment type="similarity">
    <text evidence="6">Belongs to the ABC-4 integral membrane protein family.</text>
</comment>
<evidence type="ECO:0000259" key="8">
    <source>
        <dbReference type="Pfam" id="PF02687"/>
    </source>
</evidence>
<feature type="transmembrane region" description="Helical" evidence="7">
    <location>
        <begin position="700"/>
        <end position="733"/>
    </location>
</feature>
<evidence type="ECO:0000256" key="1">
    <source>
        <dbReference type="ARBA" id="ARBA00004651"/>
    </source>
</evidence>
<feature type="transmembrane region" description="Helical" evidence="7">
    <location>
        <begin position="426"/>
        <end position="446"/>
    </location>
</feature>
<dbReference type="Proteomes" id="UP001500804">
    <property type="component" value="Unassembled WGS sequence"/>
</dbReference>
<protein>
    <recommendedName>
        <fullName evidence="8">ABC3 transporter permease C-terminal domain-containing protein</fullName>
    </recommendedName>
</protein>
<accession>A0ABP9P254</accession>
<comment type="caution">
    <text evidence="9">The sequence shown here is derived from an EMBL/GenBank/DDBJ whole genome shotgun (WGS) entry which is preliminary data.</text>
</comment>
<evidence type="ECO:0000313" key="9">
    <source>
        <dbReference type="EMBL" id="GAA5139110.1"/>
    </source>
</evidence>
<dbReference type="InterPro" id="IPR050250">
    <property type="entry name" value="Macrolide_Exporter_MacB"/>
</dbReference>
<name>A0ABP9P254_9PSEU</name>
<feature type="transmembrane region" description="Helical" evidence="7">
    <location>
        <begin position="345"/>
        <end position="366"/>
    </location>
</feature>
<proteinExistence type="inferred from homology"/>
<feature type="domain" description="ABC3 transporter permease C-terminal" evidence="8">
    <location>
        <begin position="712"/>
        <end position="830"/>
    </location>
</feature>
<evidence type="ECO:0000256" key="5">
    <source>
        <dbReference type="ARBA" id="ARBA00023136"/>
    </source>
</evidence>
<comment type="subcellular location">
    <subcellularLocation>
        <location evidence="1">Cell membrane</location>
        <topology evidence="1">Multi-pass membrane protein</topology>
    </subcellularLocation>
</comment>
<feature type="transmembrane region" description="Helical" evidence="7">
    <location>
        <begin position="401"/>
        <end position="420"/>
    </location>
</feature>
<feature type="transmembrane region" description="Helical" evidence="7">
    <location>
        <begin position="754"/>
        <end position="780"/>
    </location>
</feature>
<feature type="transmembrane region" description="Helical" evidence="7">
    <location>
        <begin position="476"/>
        <end position="497"/>
    </location>
</feature>
<keyword evidence="5 7" id="KW-0472">Membrane</keyword>
<feature type="transmembrane region" description="Helical" evidence="7">
    <location>
        <begin position="16"/>
        <end position="36"/>
    </location>
</feature>
<gene>
    <name evidence="9" type="ORF">GCM10023320_74650</name>
</gene>
<dbReference type="Pfam" id="PF02687">
    <property type="entry name" value="FtsX"/>
    <property type="match status" value="2"/>
</dbReference>
<dbReference type="EMBL" id="BAABJO010000043">
    <property type="protein sequence ID" value="GAA5139110.1"/>
    <property type="molecule type" value="Genomic_DNA"/>
</dbReference>
<evidence type="ECO:0000256" key="7">
    <source>
        <dbReference type="SAM" id="Phobius"/>
    </source>
</evidence>
<dbReference type="PANTHER" id="PTHR30572">
    <property type="entry name" value="MEMBRANE COMPONENT OF TRANSPORTER-RELATED"/>
    <property type="match status" value="1"/>
</dbReference>
<evidence type="ECO:0000256" key="3">
    <source>
        <dbReference type="ARBA" id="ARBA00022692"/>
    </source>
</evidence>
<keyword evidence="2" id="KW-1003">Cell membrane</keyword>
<feature type="transmembrane region" description="Helical" evidence="7">
    <location>
        <begin position="800"/>
        <end position="820"/>
    </location>
</feature>
<dbReference type="PANTHER" id="PTHR30572:SF4">
    <property type="entry name" value="ABC TRANSPORTER PERMEASE YTRF"/>
    <property type="match status" value="1"/>
</dbReference>